<dbReference type="PANTHER" id="PTHR11214">
    <property type="entry name" value="BETA-1,3-N-ACETYLGLUCOSAMINYLTRANSFERASE"/>
    <property type="match status" value="1"/>
</dbReference>
<dbReference type="Gene3D" id="3.90.550.50">
    <property type="match status" value="1"/>
</dbReference>
<dbReference type="GO" id="GO:0000139">
    <property type="term" value="C:Golgi membrane"/>
    <property type="evidence" value="ECO:0007669"/>
    <property type="project" value="UniProtKB-SubCell"/>
</dbReference>
<evidence type="ECO:0000256" key="2">
    <source>
        <dbReference type="ARBA" id="ARBA00008661"/>
    </source>
</evidence>
<keyword evidence="9 11" id="KW-0472">Membrane</keyword>
<evidence type="ECO:0000256" key="3">
    <source>
        <dbReference type="ARBA" id="ARBA00022676"/>
    </source>
</evidence>
<evidence type="ECO:0000313" key="13">
    <source>
        <dbReference type="EMBL" id="KAK4289214.1"/>
    </source>
</evidence>
<evidence type="ECO:0000256" key="5">
    <source>
        <dbReference type="ARBA" id="ARBA00022692"/>
    </source>
</evidence>
<keyword evidence="7 11" id="KW-1133">Transmembrane helix</keyword>
<keyword evidence="10" id="KW-0325">Glycoprotein</keyword>
<dbReference type="AlphaFoldDB" id="A0AAE1NHH4"/>
<reference evidence="13" key="1">
    <citation type="submission" date="2023-11" db="EMBL/GenBank/DDBJ databases">
        <title>Genome assemblies of two species of porcelain crab, Petrolisthes cinctipes and Petrolisthes manimaculis (Anomura: Porcellanidae).</title>
        <authorList>
            <person name="Angst P."/>
        </authorList>
    </citation>
    <scope>NUCLEOTIDE SEQUENCE</scope>
    <source>
        <strain evidence="13">PB745_02</strain>
        <tissue evidence="13">Gill</tissue>
    </source>
</reference>
<dbReference type="InterPro" id="IPR002659">
    <property type="entry name" value="Glyco_trans_31"/>
</dbReference>
<feature type="region of interest" description="Disordered" evidence="12">
    <location>
        <begin position="60"/>
        <end position="79"/>
    </location>
</feature>
<dbReference type="FunFam" id="3.90.550.50:FF:000001">
    <property type="entry name" value="Hexosyltransferase"/>
    <property type="match status" value="1"/>
</dbReference>
<gene>
    <name evidence="13" type="ORF">Pmani_037802</name>
</gene>
<dbReference type="Pfam" id="PF01762">
    <property type="entry name" value="Galactosyl_T"/>
    <property type="match status" value="1"/>
</dbReference>
<evidence type="ECO:0000256" key="10">
    <source>
        <dbReference type="ARBA" id="ARBA00023180"/>
    </source>
</evidence>
<evidence type="ECO:0000313" key="14">
    <source>
        <dbReference type="Proteomes" id="UP001292094"/>
    </source>
</evidence>
<sequence length="378" mass="43688">MFAKRNLMRVRRGRYLLLLLVLVCGGCLVTFFLHYTTNTTYDVILTAVDIHQWNFQPGQWRGEERPPDRLPNDDNNGNTPHRRALQYLVKEDGLCSGHPDLDIIAYVHSAPEKVDNRQLIRNTWGNTRYYNEMKMRVIFVFGSAKTEKERELVTQESQQYHDIVQLKFDDTYKNLSLKGVGALQWVTEHCPGPTWVLKSDDDMIINIFALSSYLQYITTPMMSSVSHQHSVTPLPNNRIMCAVWYGMPVLRGTGCAKWCVTEEEWPHKTFPTYCSGSAFVFPNNVTRRLYHAYFHAPFLWVDDAYITGVLSREAGIGHHPIHSLYELNHQLIEQNLVKGNRIFCHHPGSANVRAKWWSFIASKEGQPWNFTNSPKLPS</sequence>
<evidence type="ECO:0000256" key="11">
    <source>
        <dbReference type="RuleBase" id="RU363063"/>
    </source>
</evidence>
<keyword evidence="5 11" id="KW-0812">Transmembrane</keyword>
<dbReference type="GO" id="GO:0006493">
    <property type="term" value="P:protein O-linked glycosylation"/>
    <property type="evidence" value="ECO:0007669"/>
    <property type="project" value="TreeGrafter"/>
</dbReference>
<dbReference type="PANTHER" id="PTHR11214:SF364">
    <property type="entry name" value="HEXOSYLTRANSFERASE"/>
    <property type="match status" value="1"/>
</dbReference>
<keyword evidence="6 11" id="KW-0735">Signal-anchor</keyword>
<evidence type="ECO:0000256" key="9">
    <source>
        <dbReference type="ARBA" id="ARBA00023136"/>
    </source>
</evidence>
<evidence type="ECO:0000256" key="1">
    <source>
        <dbReference type="ARBA" id="ARBA00004323"/>
    </source>
</evidence>
<proteinExistence type="inferred from homology"/>
<dbReference type="EMBL" id="JAWZYT010005935">
    <property type="protein sequence ID" value="KAK4289214.1"/>
    <property type="molecule type" value="Genomic_DNA"/>
</dbReference>
<evidence type="ECO:0000256" key="4">
    <source>
        <dbReference type="ARBA" id="ARBA00022679"/>
    </source>
</evidence>
<dbReference type="EC" id="2.4.1.-" evidence="11"/>
<keyword evidence="8 11" id="KW-0333">Golgi apparatus</keyword>
<accession>A0AAE1NHH4</accession>
<keyword evidence="4" id="KW-0808">Transferase</keyword>
<feature type="compositionally biased region" description="Basic and acidic residues" evidence="12">
    <location>
        <begin position="61"/>
        <end position="72"/>
    </location>
</feature>
<protein>
    <recommendedName>
        <fullName evidence="11">Hexosyltransferase</fullName>
        <ecNumber evidence="11">2.4.1.-</ecNumber>
    </recommendedName>
</protein>
<dbReference type="GO" id="GO:0016758">
    <property type="term" value="F:hexosyltransferase activity"/>
    <property type="evidence" value="ECO:0007669"/>
    <property type="project" value="InterPro"/>
</dbReference>
<evidence type="ECO:0000256" key="6">
    <source>
        <dbReference type="ARBA" id="ARBA00022968"/>
    </source>
</evidence>
<feature type="transmembrane region" description="Helical" evidence="11">
    <location>
        <begin position="15"/>
        <end position="35"/>
    </location>
</feature>
<comment type="caution">
    <text evidence="13">The sequence shown here is derived from an EMBL/GenBank/DDBJ whole genome shotgun (WGS) entry which is preliminary data.</text>
</comment>
<comment type="subcellular location">
    <subcellularLocation>
        <location evidence="1 11">Golgi apparatus membrane</location>
        <topology evidence="1 11">Single-pass type II membrane protein</topology>
    </subcellularLocation>
</comment>
<name>A0AAE1NHH4_9EUCA</name>
<keyword evidence="3 11" id="KW-0328">Glycosyltransferase</keyword>
<keyword evidence="14" id="KW-1185">Reference proteome</keyword>
<evidence type="ECO:0000256" key="12">
    <source>
        <dbReference type="SAM" id="MobiDB-lite"/>
    </source>
</evidence>
<dbReference type="Proteomes" id="UP001292094">
    <property type="component" value="Unassembled WGS sequence"/>
</dbReference>
<comment type="similarity">
    <text evidence="2 11">Belongs to the glycosyltransferase 31 family.</text>
</comment>
<evidence type="ECO:0000256" key="8">
    <source>
        <dbReference type="ARBA" id="ARBA00023034"/>
    </source>
</evidence>
<organism evidence="13 14">
    <name type="scientific">Petrolisthes manimaculis</name>
    <dbReference type="NCBI Taxonomy" id="1843537"/>
    <lineage>
        <taxon>Eukaryota</taxon>
        <taxon>Metazoa</taxon>
        <taxon>Ecdysozoa</taxon>
        <taxon>Arthropoda</taxon>
        <taxon>Crustacea</taxon>
        <taxon>Multicrustacea</taxon>
        <taxon>Malacostraca</taxon>
        <taxon>Eumalacostraca</taxon>
        <taxon>Eucarida</taxon>
        <taxon>Decapoda</taxon>
        <taxon>Pleocyemata</taxon>
        <taxon>Anomura</taxon>
        <taxon>Galatheoidea</taxon>
        <taxon>Porcellanidae</taxon>
        <taxon>Petrolisthes</taxon>
    </lineage>
</organism>
<evidence type="ECO:0000256" key="7">
    <source>
        <dbReference type="ARBA" id="ARBA00022989"/>
    </source>
</evidence>